<dbReference type="SUPFAM" id="SSF56112">
    <property type="entry name" value="Protein kinase-like (PK-like)"/>
    <property type="match status" value="1"/>
</dbReference>
<proteinExistence type="predicted"/>
<sequence length="313" mass="35812">MGTNQAWKKHNKEIRPGIHITGKWHKNSYLIKKELGSGAIGTVYLCEWNGRTAALKVSDTSTSMTVEVNVLKSLEKVQGNPLGPSLVDIDDWTSPLGNQYTFYVMEYLQGQSLASFIRQQGKEWIGVFMLQLLEDLERLHQSGWIFGDLKTDNILVLHSPPRVRWIDVGGTTKIGRAIKEYTEFYDRGYWGLGTRRAEPSYDLFALVMVFLHVFYPKRFEKKQSSSQVFLINKINAVKELTPYRTVLRKAVEGKYQTSAEMRVEVINCMYHMQKRSRLNTNKNVQKSTSLPMLAEAGGITLLATMYYLLSLLL</sequence>
<keyword evidence="1" id="KW-0812">Transmembrane</keyword>
<dbReference type="Gene3D" id="3.30.200.20">
    <property type="entry name" value="Phosphorylase Kinase, domain 1"/>
    <property type="match status" value="1"/>
</dbReference>
<keyword evidence="6" id="KW-1185">Reference proteome</keyword>
<name>A0AAC9IZF2_VIRHA</name>
<dbReference type="GO" id="GO:0005524">
    <property type="term" value="F:ATP binding"/>
    <property type="evidence" value="ECO:0007669"/>
    <property type="project" value="InterPro"/>
</dbReference>
<dbReference type="GeneID" id="71512844"/>
<keyword evidence="3" id="KW-0808">Transferase</keyword>
<evidence type="ECO:0000313" key="3">
    <source>
        <dbReference type="EMBL" id="APC46769.1"/>
    </source>
</evidence>
<evidence type="ECO:0000256" key="1">
    <source>
        <dbReference type="SAM" id="Phobius"/>
    </source>
</evidence>
<reference evidence="4 6" key="2">
    <citation type="submission" date="2020-09" db="EMBL/GenBank/DDBJ databases">
        <title>Draft Genome Sequences of Oil-Oxidizing Bacteria Halomonas titanicae, Marinobacter lutaoensis, and Virgibacillus halodenitrificans Isolated from Highly Saline Environments.</title>
        <authorList>
            <person name="Grouzdev D.S."/>
            <person name="Sokolova D.S."/>
            <person name="Semenova E.M."/>
            <person name="Borzenkov I.A."/>
            <person name="Bidzhieva S.K."/>
            <person name="Poltaraus A.B."/>
            <person name="Nazina T.N."/>
        </authorList>
    </citation>
    <scope>NUCLEOTIDE SEQUENCE [LARGE SCALE GENOMIC DNA]</scope>
    <source>
        <strain evidence="4 6">VKM B-3472D</strain>
    </source>
</reference>
<dbReference type="EMBL" id="CP017962">
    <property type="protein sequence ID" value="APC46769.1"/>
    <property type="molecule type" value="Genomic_DNA"/>
</dbReference>
<dbReference type="PROSITE" id="PS50011">
    <property type="entry name" value="PROTEIN_KINASE_DOM"/>
    <property type="match status" value="1"/>
</dbReference>
<keyword evidence="1" id="KW-1133">Transmembrane helix</keyword>
<dbReference type="Pfam" id="PF00069">
    <property type="entry name" value="Pkinase"/>
    <property type="match status" value="1"/>
</dbReference>
<reference evidence="3 5" key="1">
    <citation type="submission" date="2016-11" db="EMBL/GenBank/DDBJ databases">
        <title>Complete genome sequencing of Virgibacillus halodenitrificans PDB-F2.</title>
        <authorList>
            <person name="Sun Z."/>
            <person name="Zhou Y."/>
            <person name="Li H."/>
        </authorList>
    </citation>
    <scope>NUCLEOTIDE SEQUENCE [LARGE SCALE GENOMIC DNA]</scope>
    <source>
        <strain evidence="3 5">PDB-F2</strain>
    </source>
</reference>
<dbReference type="AlphaFoldDB" id="A0AAC9IZF2"/>
<evidence type="ECO:0000313" key="6">
    <source>
        <dbReference type="Proteomes" id="UP000621631"/>
    </source>
</evidence>
<keyword evidence="1" id="KW-0472">Membrane</keyword>
<dbReference type="SMART" id="SM00220">
    <property type="entry name" value="S_TKc"/>
    <property type="match status" value="1"/>
</dbReference>
<gene>
    <name evidence="3" type="ORF">BME96_00435</name>
    <name evidence="4" type="ORF">IC602_18925</name>
</gene>
<dbReference type="InterPro" id="IPR000719">
    <property type="entry name" value="Prot_kinase_dom"/>
</dbReference>
<dbReference type="Proteomes" id="UP000621631">
    <property type="component" value="Unassembled WGS sequence"/>
</dbReference>
<dbReference type="KEGG" id="vhl:BME96_00435"/>
<dbReference type="RefSeq" id="WP_071648015.1">
    <property type="nucleotide sequence ID" value="NZ_CP017962.1"/>
</dbReference>
<keyword evidence="3" id="KW-0723">Serine/threonine-protein kinase</keyword>
<evidence type="ECO:0000313" key="4">
    <source>
        <dbReference type="EMBL" id="MBD1224691.1"/>
    </source>
</evidence>
<dbReference type="PANTHER" id="PTHR44167:SF31">
    <property type="entry name" value="PROTEIN CBG02007"/>
    <property type="match status" value="1"/>
</dbReference>
<keyword evidence="3" id="KW-0418">Kinase</keyword>
<dbReference type="Gene3D" id="1.10.510.10">
    <property type="entry name" value="Transferase(Phosphotransferase) domain 1"/>
    <property type="match status" value="1"/>
</dbReference>
<accession>A0AAC9IZF2</accession>
<protein>
    <submittedName>
        <fullName evidence="4">Protein kinase family protein</fullName>
    </submittedName>
    <submittedName>
        <fullName evidence="3">Serine/threonine protein kinase</fullName>
    </submittedName>
</protein>
<dbReference type="InterPro" id="IPR011009">
    <property type="entry name" value="Kinase-like_dom_sf"/>
</dbReference>
<dbReference type="EMBL" id="JACWEZ010000023">
    <property type="protein sequence ID" value="MBD1224691.1"/>
    <property type="molecule type" value="Genomic_DNA"/>
</dbReference>
<dbReference type="PANTHER" id="PTHR44167">
    <property type="entry name" value="OVARIAN-SPECIFIC SERINE/THREONINE-PROTEIN KINASE LOK-RELATED"/>
    <property type="match status" value="1"/>
</dbReference>
<feature type="transmembrane region" description="Helical" evidence="1">
    <location>
        <begin position="290"/>
        <end position="309"/>
    </location>
</feature>
<evidence type="ECO:0000259" key="2">
    <source>
        <dbReference type="PROSITE" id="PS50011"/>
    </source>
</evidence>
<dbReference type="Proteomes" id="UP000182945">
    <property type="component" value="Chromosome"/>
</dbReference>
<feature type="domain" description="Protein kinase" evidence="2">
    <location>
        <begin position="29"/>
        <end position="293"/>
    </location>
</feature>
<evidence type="ECO:0000313" key="5">
    <source>
        <dbReference type="Proteomes" id="UP000182945"/>
    </source>
</evidence>
<organism evidence="3 5">
    <name type="scientific">Virgibacillus halodenitrificans</name>
    <name type="common">Bacillus halodenitrificans</name>
    <dbReference type="NCBI Taxonomy" id="1482"/>
    <lineage>
        <taxon>Bacteria</taxon>
        <taxon>Bacillati</taxon>
        <taxon>Bacillota</taxon>
        <taxon>Bacilli</taxon>
        <taxon>Bacillales</taxon>
        <taxon>Bacillaceae</taxon>
        <taxon>Virgibacillus</taxon>
    </lineage>
</organism>
<dbReference type="GO" id="GO:0004674">
    <property type="term" value="F:protein serine/threonine kinase activity"/>
    <property type="evidence" value="ECO:0007669"/>
    <property type="project" value="UniProtKB-KW"/>
</dbReference>
<dbReference type="GO" id="GO:0005737">
    <property type="term" value="C:cytoplasm"/>
    <property type="evidence" value="ECO:0007669"/>
    <property type="project" value="TreeGrafter"/>
</dbReference>